<keyword evidence="3" id="KW-1185">Reference proteome</keyword>
<sequence length="342" mass="38623">MQSSKGRTAACQEMIMAVKRRRDNWALLLLEAIKETQEYVKLKMDPSASQEELERTGILVAGTNQRYHSGLTTSMKESLPCDSPFHFDVKLRQKFRLQSNQNSIIHECIITNDQLVFSDYVRNSLMINAINGNSNREIKLSGIPFKISLINDNDIAVSTYRKFIEIISINTGQVKKKIVASGRTGSISYQNNLMFADIGHQKIEVMNLTGEVIRSFIRPLKSTVLCLSSDTDSLFFSDALNNTVYCCDLNGSDRWKFTAEMMKSPTGVTTDGNGYVYVICYISNNVVVVSPDGKHHKELLTAKDGLRNPTGIYYDKPNDCLLVYNKRLCDVFLFSVKHLVKI</sequence>
<dbReference type="Pfam" id="PF08450">
    <property type="entry name" value="SGL"/>
    <property type="match status" value="1"/>
</dbReference>
<dbReference type="EMBL" id="CAJPWZ010002579">
    <property type="protein sequence ID" value="CAG2241049.1"/>
    <property type="molecule type" value="Genomic_DNA"/>
</dbReference>
<evidence type="ECO:0000313" key="3">
    <source>
        <dbReference type="Proteomes" id="UP000683360"/>
    </source>
</evidence>
<dbReference type="InterPro" id="IPR013658">
    <property type="entry name" value="SGL"/>
</dbReference>
<gene>
    <name evidence="2" type="ORF">MEDL_53362</name>
</gene>
<organism evidence="2 3">
    <name type="scientific">Mytilus edulis</name>
    <name type="common">Blue mussel</name>
    <dbReference type="NCBI Taxonomy" id="6550"/>
    <lineage>
        <taxon>Eukaryota</taxon>
        <taxon>Metazoa</taxon>
        <taxon>Spiralia</taxon>
        <taxon>Lophotrochozoa</taxon>
        <taxon>Mollusca</taxon>
        <taxon>Bivalvia</taxon>
        <taxon>Autobranchia</taxon>
        <taxon>Pteriomorphia</taxon>
        <taxon>Mytilida</taxon>
        <taxon>Mytiloidea</taxon>
        <taxon>Mytilidae</taxon>
        <taxon>Mytilinae</taxon>
        <taxon>Mytilus</taxon>
    </lineage>
</organism>
<comment type="caution">
    <text evidence="2">The sequence shown here is derived from an EMBL/GenBank/DDBJ whole genome shotgun (WGS) entry which is preliminary data.</text>
</comment>
<dbReference type="OrthoDB" id="6039506at2759"/>
<accession>A0A8S3UF01</accession>
<name>A0A8S3UF01_MYTED</name>
<dbReference type="InterPro" id="IPR011042">
    <property type="entry name" value="6-blade_b-propeller_TolB-like"/>
</dbReference>
<feature type="domain" description="SMP-30/Gluconolactonase/LRE-like region" evidence="1">
    <location>
        <begin position="222"/>
        <end position="299"/>
    </location>
</feature>
<evidence type="ECO:0000313" key="2">
    <source>
        <dbReference type="EMBL" id="CAG2241049.1"/>
    </source>
</evidence>
<dbReference type="SUPFAM" id="SSF63829">
    <property type="entry name" value="Calcium-dependent phosphotriesterase"/>
    <property type="match status" value="1"/>
</dbReference>
<evidence type="ECO:0000259" key="1">
    <source>
        <dbReference type="Pfam" id="PF08450"/>
    </source>
</evidence>
<protein>
    <recommendedName>
        <fullName evidence="1">SMP-30/Gluconolactonase/LRE-like region domain-containing protein</fullName>
    </recommendedName>
</protein>
<dbReference type="Gene3D" id="2.120.10.30">
    <property type="entry name" value="TolB, C-terminal domain"/>
    <property type="match status" value="1"/>
</dbReference>
<reference evidence="2" key="1">
    <citation type="submission" date="2021-03" db="EMBL/GenBank/DDBJ databases">
        <authorList>
            <person name="Bekaert M."/>
        </authorList>
    </citation>
    <scope>NUCLEOTIDE SEQUENCE</scope>
</reference>
<proteinExistence type="predicted"/>
<dbReference type="Proteomes" id="UP000683360">
    <property type="component" value="Unassembled WGS sequence"/>
</dbReference>
<dbReference type="AlphaFoldDB" id="A0A8S3UF01"/>